<feature type="domain" description="Response regulatory" evidence="4">
    <location>
        <begin position="2"/>
        <end position="115"/>
    </location>
</feature>
<dbReference type="Proteomes" id="UP000009102">
    <property type="component" value="Chromosome"/>
</dbReference>
<dbReference type="SUPFAM" id="SSF52172">
    <property type="entry name" value="CheY-like"/>
    <property type="match status" value="1"/>
</dbReference>
<evidence type="ECO:0000256" key="2">
    <source>
        <dbReference type="ARBA" id="ARBA00023125"/>
    </source>
</evidence>
<dbReference type="InterPro" id="IPR011006">
    <property type="entry name" value="CheY-like_superfamily"/>
</dbReference>
<dbReference type="Gene3D" id="3.40.50.2300">
    <property type="match status" value="1"/>
</dbReference>
<evidence type="ECO:0000259" key="5">
    <source>
        <dbReference type="PROSITE" id="PS50930"/>
    </source>
</evidence>
<dbReference type="AlphaFoldDB" id="D0KW63"/>
<keyword evidence="3" id="KW-0597">Phosphoprotein</keyword>
<dbReference type="PROSITE" id="PS50110">
    <property type="entry name" value="RESPONSE_REGULATORY"/>
    <property type="match status" value="1"/>
</dbReference>
<dbReference type="eggNOG" id="COG3279">
    <property type="taxonomic scope" value="Bacteria"/>
</dbReference>
<dbReference type="GO" id="GO:0006355">
    <property type="term" value="P:regulation of DNA-templated transcription"/>
    <property type="evidence" value="ECO:0007669"/>
    <property type="project" value="TreeGrafter"/>
</dbReference>
<keyword evidence="7" id="KW-1185">Reference proteome</keyword>
<dbReference type="GO" id="GO:0032993">
    <property type="term" value="C:protein-DNA complex"/>
    <property type="evidence" value="ECO:0007669"/>
    <property type="project" value="TreeGrafter"/>
</dbReference>
<dbReference type="RefSeq" id="WP_012824998.1">
    <property type="nucleotide sequence ID" value="NC_013422.1"/>
</dbReference>
<dbReference type="GO" id="GO:0000156">
    <property type="term" value="F:phosphorelay response regulator activity"/>
    <property type="evidence" value="ECO:0007669"/>
    <property type="project" value="TreeGrafter"/>
</dbReference>
<feature type="modified residue" description="4-aspartylphosphate" evidence="3">
    <location>
        <position position="52"/>
    </location>
</feature>
<dbReference type="Pfam" id="PF00072">
    <property type="entry name" value="Response_reg"/>
    <property type="match status" value="1"/>
</dbReference>
<accession>D0KW63</accession>
<evidence type="ECO:0000256" key="3">
    <source>
        <dbReference type="PROSITE-ProRule" id="PRU00169"/>
    </source>
</evidence>
<dbReference type="Gene3D" id="2.40.50.1020">
    <property type="entry name" value="LytTr DNA-binding domain"/>
    <property type="match status" value="1"/>
</dbReference>
<dbReference type="InterPro" id="IPR039420">
    <property type="entry name" value="WalR-like"/>
</dbReference>
<evidence type="ECO:0000313" key="7">
    <source>
        <dbReference type="Proteomes" id="UP000009102"/>
    </source>
</evidence>
<evidence type="ECO:0000259" key="4">
    <source>
        <dbReference type="PROSITE" id="PS50110"/>
    </source>
</evidence>
<keyword evidence="1" id="KW-0902">Two-component regulatory system</keyword>
<dbReference type="GO" id="GO:0000976">
    <property type="term" value="F:transcription cis-regulatory region binding"/>
    <property type="evidence" value="ECO:0007669"/>
    <property type="project" value="TreeGrafter"/>
</dbReference>
<feature type="domain" description="HTH LytTR-type" evidence="5">
    <location>
        <begin position="128"/>
        <end position="232"/>
    </location>
</feature>
<dbReference type="InterPro" id="IPR007492">
    <property type="entry name" value="LytTR_DNA-bd_dom"/>
</dbReference>
<dbReference type="HOGENOM" id="CLU_000445_14_1_6"/>
<proteinExistence type="predicted"/>
<dbReference type="STRING" id="555778.Hneap_2149"/>
<organism evidence="6 7">
    <name type="scientific">Halothiobacillus neapolitanus (strain ATCC 23641 / DSM 15147 / CIP 104769 / NCIMB 8539 / c2)</name>
    <name type="common">Thiobacillus neapolitanus</name>
    <dbReference type="NCBI Taxonomy" id="555778"/>
    <lineage>
        <taxon>Bacteria</taxon>
        <taxon>Pseudomonadati</taxon>
        <taxon>Pseudomonadota</taxon>
        <taxon>Gammaproteobacteria</taxon>
        <taxon>Chromatiales</taxon>
        <taxon>Halothiobacillaceae</taxon>
        <taxon>Halothiobacillus</taxon>
    </lineage>
</organism>
<dbReference type="PANTHER" id="PTHR48111:SF3">
    <property type="entry name" value="TRANSCRIPTIONAL REGULATORY PROTEIN BTSR"/>
    <property type="match status" value="1"/>
</dbReference>
<dbReference type="SMART" id="SM00448">
    <property type="entry name" value="REC"/>
    <property type="match status" value="1"/>
</dbReference>
<name>D0KW63_HALNC</name>
<dbReference type="EMBL" id="CP001801">
    <property type="protein sequence ID" value="ACX96966.1"/>
    <property type="molecule type" value="Genomic_DNA"/>
</dbReference>
<dbReference type="PANTHER" id="PTHR48111">
    <property type="entry name" value="REGULATOR OF RPOS"/>
    <property type="match status" value="1"/>
</dbReference>
<dbReference type="InterPro" id="IPR001789">
    <property type="entry name" value="Sig_transdc_resp-reg_receiver"/>
</dbReference>
<dbReference type="PROSITE" id="PS50930">
    <property type="entry name" value="HTH_LYTTR"/>
    <property type="match status" value="1"/>
</dbReference>
<evidence type="ECO:0000313" key="6">
    <source>
        <dbReference type="EMBL" id="ACX96966.1"/>
    </source>
</evidence>
<dbReference type="GO" id="GO:0005829">
    <property type="term" value="C:cytosol"/>
    <property type="evidence" value="ECO:0007669"/>
    <property type="project" value="TreeGrafter"/>
</dbReference>
<dbReference type="OrthoDB" id="236568at2"/>
<evidence type="ECO:0000256" key="1">
    <source>
        <dbReference type="ARBA" id="ARBA00023012"/>
    </source>
</evidence>
<dbReference type="Pfam" id="PF04397">
    <property type="entry name" value="LytTR"/>
    <property type="match status" value="1"/>
</dbReference>
<dbReference type="SMART" id="SM00850">
    <property type="entry name" value="LytTR"/>
    <property type="match status" value="1"/>
</dbReference>
<dbReference type="KEGG" id="hna:Hneap_2149"/>
<keyword evidence="2" id="KW-0238">DNA-binding</keyword>
<reference evidence="6 7" key="1">
    <citation type="submission" date="2009-10" db="EMBL/GenBank/DDBJ databases">
        <title>Complete sequence of Halothiobacillus neapolitanus c2.</title>
        <authorList>
            <consortium name="US DOE Joint Genome Institute"/>
            <person name="Lucas S."/>
            <person name="Copeland A."/>
            <person name="Lapidus A."/>
            <person name="Glavina del Rio T."/>
            <person name="Tice H."/>
            <person name="Bruce D."/>
            <person name="Goodwin L."/>
            <person name="Pitluck S."/>
            <person name="Davenport K."/>
            <person name="Brettin T."/>
            <person name="Detter J.C."/>
            <person name="Han C."/>
            <person name="Tapia R."/>
            <person name="Larimer F."/>
            <person name="Land M."/>
            <person name="Hauser L."/>
            <person name="Kyrpides N."/>
            <person name="Mikhailova N."/>
            <person name="Kerfeld C."/>
            <person name="Cannon G."/>
            <person name="Heinhort S."/>
        </authorList>
    </citation>
    <scope>NUCLEOTIDE SEQUENCE [LARGE SCALE GENOMIC DNA]</scope>
    <source>
        <strain evidence="7">ATCC 23641 / c2</strain>
    </source>
</reference>
<sequence>MRVLIVDDEPLARARLRRLLSEHPDVLVVGEADHVAKAEAALASEPELVFLDIEMPGESGLSWAKRLRQLAVPPAIIFTTAHPGHALEAFASSPIDYLVKPIEPERLAQAIARAAQPTRAQQSHEPRLNIQIGRQQRVVSASDIIAALSDDKYTRLITVEGEVLLEQSLKELEGLFGDYLLRLHRHSLINRARLRAINRNASGQHLAEVVGLPAPLEISRRAMPAVREALGSVD</sequence>
<gene>
    <name evidence="6" type="ordered locus">Hneap_2149</name>
</gene>
<protein>
    <submittedName>
        <fullName evidence="6">Two component transcriptional regulator, LytTR family</fullName>
    </submittedName>
</protein>